<dbReference type="PANTHER" id="PTHR11046:SF15">
    <property type="entry name" value="RIBOFLAVIN TRANSPORTER 1 ISOFORM X1"/>
    <property type="match status" value="1"/>
</dbReference>
<evidence type="ECO:0000313" key="3">
    <source>
        <dbReference type="EMBL" id="KAG7317219.1"/>
    </source>
</evidence>
<keyword evidence="1" id="KW-0540">Nuclease</keyword>
<dbReference type="InterPro" id="IPR022894">
    <property type="entry name" value="Oligoribonuclease"/>
</dbReference>
<proteinExistence type="predicted"/>
<reference evidence="3 4" key="1">
    <citation type="submission" date="2021-06" db="EMBL/GenBank/DDBJ databases">
        <title>Chromosome-level genome assembly of the red-tail catfish (Hemibagrus wyckioides).</title>
        <authorList>
            <person name="Shao F."/>
        </authorList>
    </citation>
    <scope>NUCLEOTIDE SEQUENCE [LARGE SCALE GENOMIC DNA]</scope>
    <source>
        <strain evidence="3">EC202008001</strain>
        <tissue evidence="3">Blood</tissue>
    </source>
</reference>
<dbReference type="OrthoDB" id="8644426at2759"/>
<evidence type="ECO:0000313" key="4">
    <source>
        <dbReference type="Proteomes" id="UP000824219"/>
    </source>
</evidence>
<feature type="compositionally biased region" description="Polar residues" evidence="2">
    <location>
        <begin position="990"/>
        <end position="1011"/>
    </location>
</feature>
<keyword evidence="4" id="KW-1185">Reference proteome</keyword>
<feature type="compositionally biased region" description="Polar residues" evidence="2">
    <location>
        <begin position="43"/>
        <end position="62"/>
    </location>
</feature>
<gene>
    <name evidence="3" type="ORF">KOW79_019517</name>
</gene>
<keyword evidence="1" id="KW-0378">Hydrolase</keyword>
<dbReference type="Proteomes" id="UP000824219">
    <property type="component" value="Linkage Group LG24"/>
</dbReference>
<dbReference type="GO" id="GO:0000175">
    <property type="term" value="F:3'-5'-RNA exonuclease activity"/>
    <property type="evidence" value="ECO:0007669"/>
    <property type="project" value="InterPro"/>
</dbReference>
<organism evidence="3 4">
    <name type="scientific">Hemibagrus wyckioides</name>
    <dbReference type="NCBI Taxonomy" id="337641"/>
    <lineage>
        <taxon>Eukaryota</taxon>
        <taxon>Metazoa</taxon>
        <taxon>Chordata</taxon>
        <taxon>Craniata</taxon>
        <taxon>Vertebrata</taxon>
        <taxon>Euteleostomi</taxon>
        <taxon>Actinopterygii</taxon>
        <taxon>Neopterygii</taxon>
        <taxon>Teleostei</taxon>
        <taxon>Ostariophysi</taxon>
        <taxon>Siluriformes</taxon>
        <taxon>Bagridae</taxon>
        <taxon>Hemibagrus</taxon>
    </lineage>
</organism>
<dbReference type="PANTHER" id="PTHR11046">
    <property type="entry name" value="OLIGORIBONUCLEASE, MITOCHONDRIAL"/>
    <property type="match status" value="1"/>
</dbReference>
<dbReference type="AlphaFoldDB" id="A0A9D3N9I5"/>
<dbReference type="EMBL" id="JAHKSW010000024">
    <property type="protein sequence ID" value="KAG7317219.1"/>
    <property type="molecule type" value="Genomic_DNA"/>
</dbReference>
<feature type="region of interest" description="Disordered" evidence="2">
    <location>
        <begin position="43"/>
        <end position="63"/>
    </location>
</feature>
<sequence length="1038" mass="118116">MDLELLSVFFKNRVLLSTDLPNSRKIPLLFLFHASHNALQTASVSSQSGASPPESGSQSNAGTCIPNPVDSILVLLARKCKRKASACNLHEGHKTRAMEDLQDSSLSVPSAMSIADELKDDFYFNLLDDFLGSQNGESLELDQKPCTNRLLVQVGLLKEDNNVSWVNITKWLQKIFPVFQSADFRGLIERNTETAMSLTGDSRESFLESNVNFEFVGPICDSIGISRTDLLEMSDFSDRAKLTDVTNGLILELTSFIEREKLDPVVLVSWLYNFDHAFCSDGKIHKANKLLQSSLERFRMQCRKNQTRRNRSNGLYDEFLRSPFRLTPDDSDDDDDPEYRRVSIIKGHLKRKRLLFQRNQNLQRAKIKEEREPFDISNSHSEYNQKPHDYRQNRPKLECDNDSDQTFQLRKVKKEDDNHCQPVEPMYDSEVKARVDTGDCLSILDISVLSLQKLTEMYGGRTDGANLVSMDLLKNQFALMLKEDLKMQSLNEQVLAYNSAGKEPLVPLPLNFLHCNTHFLLNFIDAVEKQMMSFEREIVNTTGDKLGRDKNPKFKGFLNFEESAVTRYINMACEILCPRGESNNNYRRHWLAFCIERNNPSRLPVNQSNRFINYFEAAAALVHHYSDVALFVSDLQLLKDDANIFLESINSDASDEAIQALVCVVAVVYCKVLGPFWQLLKSDAQYVLFSKYLFCLYEKLLEWSQDASVLLQPEAVTNVFLQVPMQENNFPGVFSFCHGNANNQYGALMKECLQRMMKVIAAVMEENLKDFLPGGMYCKDPSGELVEQFASCTLSQLMGEYPFGHAYSYNKNRPDKAQVQAEDNASDYSDDYDAISIPRSPAVKKRSISKPYVMFDRANLRPLSKIKKKRKLKKLVNKRPQNLKTQDPNYRTTIIASVTKNGGPCKSIQDVDQLLLRMEGAHYSQKREAVRSELNYQKFVIGCRDKRLHRLGFSLSDLVSKLKGILPGENQSTSLITEPTENVAGCEASPSVSQSTPQEQTMNQPPQPFNNNIDLKNKGNCSIFQSYKEKVFEFSPDS</sequence>
<evidence type="ECO:0000256" key="1">
    <source>
        <dbReference type="ARBA" id="ARBA00022722"/>
    </source>
</evidence>
<comment type="caution">
    <text evidence="3">The sequence shown here is derived from an EMBL/GenBank/DDBJ whole genome shotgun (WGS) entry which is preliminary data.</text>
</comment>
<name>A0A9D3N9I5_9TELE</name>
<feature type="region of interest" description="Disordered" evidence="2">
    <location>
        <begin position="367"/>
        <end position="401"/>
    </location>
</feature>
<feature type="compositionally biased region" description="Basic and acidic residues" evidence="2">
    <location>
        <begin position="383"/>
        <end position="399"/>
    </location>
</feature>
<accession>A0A9D3N9I5</accession>
<protein>
    <submittedName>
        <fullName evidence="3">Uncharacterized protein</fullName>
    </submittedName>
</protein>
<feature type="region of interest" description="Disordered" evidence="2">
    <location>
        <begin position="987"/>
        <end position="1011"/>
    </location>
</feature>
<evidence type="ECO:0000256" key="2">
    <source>
        <dbReference type="SAM" id="MobiDB-lite"/>
    </source>
</evidence>